<accession>A0A1B2IVM2</accession>
<keyword evidence="2" id="KW-1185">Reference proteome</keyword>
<name>A0A1B2IVM2_9LACO</name>
<dbReference type="GO" id="GO:0006355">
    <property type="term" value="P:regulation of DNA-templated transcription"/>
    <property type="evidence" value="ECO:0007669"/>
    <property type="project" value="InterPro"/>
</dbReference>
<organism evidence="1 2">
    <name type="scientific">Secundilactobacillus paracollinoides</name>
    <dbReference type="NCBI Taxonomy" id="240427"/>
    <lineage>
        <taxon>Bacteria</taxon>
        <taxon>Bacillati</taxon>
        <taxon>Bacillota</taxon>
        <taxon>Bacilli</taxon>
        <taxon>Lactobacillales</taxon>
        <taxon>Lactobacillaceae</taxon>
        <taxon>Secundilactobacillus</taxon>
    </lineage>
</organism>
<proteinExistence type="predicted"/>
<dbReference type="Gene3D" id="1.10.1220.10">
    <property type="entry name" value="Met repressor-like"/>
    <property type="match status" value="1"/>
</dbReference>
<dbReference type="EMBL" id="CP014924">
    <property type="protein sequence ID" value="ANZ66116.1"/>
    <property type="molecule type" value="Genomic_DNA"/>
</dbReference>
<reference evidence="1 2" key="1">
    <citation type="submission" date="2016-03" db="EMBL/GenBank/DDBJ databases">
        <title>Pediococcus and Lactobacillus from brewery environment - whole genome sequencing and assembly.</title>
        <authorList>
            <person name="Behr J."/>
            <person name="Geissler A.J."/>
            <person name="Vogel R.F."/>
        </authorList>
    </citation>
    <scope>NUCLEOTIDE SEQUENCE [LARGE SCALE GENOMIC DNA]</scope>
    <source>
        <strain evidence="1 2">TMW 1.1995</strain>
    </source>
</reference>
<dbReference type="InterPro" id="IPR013321">
    <property type="entry name" value="Arc_rbn_hlx_hlx"/>
</dbReference>
<gene>
    <name evidence="1" type="ORF">AYR63_02440</name>
</gene>
<protein>
    <recommendedName>
        <fullName evidence="3">Damage-inducible protein J</fullName>
    </recommendedName>
</protein>
<sequence length="85" mass="9627">MKREFVLDNQLVTQAEHVFQQLGISSNNAVTQFYQAVVEFGGLPFGSKTSDDSDIESKIRQDLADIPAVDLNQSEEARREFFDED</sequence>
<evidence type="ECO:0000313" key="1">
    <source>
        <dbReference type="EMBL" id="ANZ66116.1"/>
    </source>
</evidence>
<evidence type="ECO:0008006" key="3">
    <source>
        <dbReference type="Google" id="ProtNLM"/>
    </source>
</evidence>
<dbReference type="Proteomes" id="UP000093267">
    <property type="component" value="Chromosome"/>
</dbReference>
<evidence type="ECO:0000313" key="2">
    <source>
        <dbReference type="Proteomes" id="UP000093267"/>
    </source>
</evidence>
<dbReference type="RefSeq" id="WP_054709727.1">
    <property type="nucleotide sequence ID" value="NZ_CP014912.1"/>
</dbReference>
<dbReference type="KEGG" id="lpd:AYR62_00515"/>
<dbReference type="AlphaFoldDB" id="A0A1B2IVM2"/>